<evidence type="ECO:0000256" key="1">
    <source>
        <dbReference type="SAM" id="MobiDB-lite"/>
    </source>
</evidence>
<reference evidence="5" key="1">
    <citation type="submission" date="2011-05" db="EMBL/GenBank/DDBJ databases">
        <title>Complete sequence of Desulfotomaculum kuznetsovii DSM 6115.</title>
        <authorList>
            <person name="Lucas S."/>
            <person name="Han J."/>
            <person name="Lapidus A."/>
            <person name="Cheng J.-F."/>
            <person name="Goodwin L."/>
            <person name="Pitluck S."/>
            <person name="Peters L."/>
            <person name="Mikhailova N."/>
            <person name="Lu M."/>
            <person name="Saunders E."/>
            <person name="Han C."/>
            <person name="Tapia R."/>
            <person name="Land M."/>
            <person name="Hauser L."/>
            <person name="Kyrpides N."/>
            <person name="Ivanova N."/>
            <person name="Pagani I."/>
            <person name="Nazina T."/>
            <person name="Ivanova A."/>
            <person name="Parshina S."/>
            <person name="Kuever J."/>
            <person name="Muyzer G."/>
            <person name="Plugge C."/>
            <person name="Stams A."/>
            <person name="Woyke T."/>
        </authorList>
    </citation>
    <scope>NUCLEOTIDE SEQUENCE [LARGE SCALE GENOMIC DNA]</scope>
    <source>
        <strain evidence="5">DSM 6115 / VKM B-1805 / 17</strain>
    </source>
</reference>
<dbReference type="Pfam" id="PF07683">
    <property type="entry name" value="CobW_C"/>
    <property type="match status" value="1"/>
</dbReference>
<dbReference type="Gene3D" id="3.40.50.300">
    <property type="entry name" value="P-loop containing nucleotide triphosphate hydrolases"/>
    <property type="match status" value="1"/>
</dbReference>
<feature type="region of interest" description="Disordered" evidence="1">
    <location>
        <begin position="315"/>
        <end position="361"/>
    </location>
</feature>
<dbReference type="InterPro" id="IPR051316">
    <property type="entry name" value="Zinc-reg_GTPase_activator"/>
</dbReference>
<dbReference type="EMBL" id="CP002770">
    <property type="protein sequence ID" value="AEG13696.1"/>
    <property type="molecule type" value="Genomic_DNA"/>
</dbReference>
<feature type="domain" description="CobW/HypB/UreG nucleotide-binding" evidence="2">
    <location>
        <begin position="3"/>
        <end position="178"/>
    </location>
</feature>
<feature type="compositionally biased region" description="Basic and acidic residues" evidence="1">
    <location>
        <begin position="352"/>
        <end position="361"/>
    </location>
</feature>
<sequence length="361" mass="39262">MIVNIVTGYLGSGKTALIQHLVRQLAPGERVAVLVGEFGEVGIDGALLAQDAPDVLELGCECIYCTLSADLARQIPYVAGSLSPDRLIIEYPGVAAVQGLLAAAKVMGLHLMDHRFSIIHVIDACSFDELYARSPLFAESQICRANVLVLNKCDLVPEKKVQSLTKKIKELNPRARFVSTHHGQVSPADLQVASQTGFSSPRERKVCRRPQSAVDIPSYYSFSRKFQGTFSRTQLARLFENLTGSSIGEVVRAKGIFCCEEGWVRLDFLPSGVSLEPVTGRFYESKVLVIGSTLAAGKLTAALLDCLHKDPQGFYEDGGDQRRRVSRPAGLNRRRSPACTAPGNYAGSSLRLGHDKKELSS</sequence>
<accession>A0AAU8P800</accession>
<dbReference type="RefSeq" id="WP_013821211.1">
    <property type="nucleotide sequence ID" value="NC_015573.1"/>
</dbReference>
<dbReference type="Proteomes" id="UP000009229">
    <property type="component" value="Chromosome"/>
</dbReference>
<dbReference type="CDD" id="cd03112">
    <property type="entry name" value="CobW-like"/>
    <property type="match status" value="1"/>
</dbReference>
<keyword evidence="5" id="KW-1185">Reference proteome</keyword>
<dbReference type="AlphaFoldDB" id="A0AAU8P800"/>
<organism evidence="4 5">
    <name type="scientific">Desulfofundulus kuznetsovii (strain DSM 6115 / VKM B-1805 / 17)</name>
    <name type="common">Desulfotomaculum kuznetsovii</name>
    <dbReference type="NCBI Taxonomy" id="760568"/>
    <lineage>
        <taxon>Bacteria</taxon>
        <taxon>Bacillati</taxon>
        <taxon>Bacillota</taxon>
        <taxon>Clostridia</taxon>
        <taxon>Eubacteriales</taxon>
        <taxon>Peptococcaceae</taxon>
        <taxon>Desulfofundulus</taxon>
    </lineage>
</organism>
<name>A0AAU8P800_DESK7</name>
<dbReference type="GO" id="GO:0005737">
    <property type="term" value="C:cytoplasm"/>
    <property type="evidence" value="ECO:0007669"/>
    <property type="project" value="TreeGrafter"/>
</dbReference>
<feature type="domain" description="CobW C-terminal" evidence="3">
    <location>
        <begin position="221"/>
        <end position="307"/>
    </location>
</feature>
<gene>
    <name evidence="4" type="ordered locus">Desku_0046</name>
</gene>
<dbReference type="Pfam" id="PF02492">
    <property type="entry name" value="cobW"/>
    <property type="match status" value="1"/>
</dbReference>
<evidence type="ECO:0000259" key="2">
    <source>
        <dbReference type="Pfam" id="PF02492"/>
    </source>
</evidence>
<evidence type="ECO:0000259" key="3">
    <source>
        <dbReference type="Pfam" id="PF07683"/>
    </source>
</evidence>
<dbReference type="PANTHER" id="PTHR13748">
    <property type="entry name" value="COBW-RELATED"/>
    <property type="match status" value="1"/>
</dbReference>
<dbReference type="InterPro" id="IPR003495">
    <property type="entry name" value="CobW/HypB/UreG_nucleotide-bd"/>
</dbReference>
<dbReference type="SUPFAM" id="SSF52540">
    <property type="entry name" value="P-loop containing nucleoside triphosphate hydrolases"/>
    <property type="match status" value="1"/>
</dbReference>
<evidence type="ECO:0000313" key="4">
    <source>
        <dbReference type="EMBL" id="AEG13696.1"/>
    </source>
</evidence>
<protein>
    <submittedName>
        <fullName evidence="4">Cobalamin synthesis protein P47K</fullName>
    </submittedName>
</protein>
<dbReference type="PANTHER" id="PTHR13748:SF46">
    <property type="entry name" value="ZINC CHAPERONE YEIR"/>
    <property type="match status" value="1"/>
</dbReference>
<dbReference type="KEGG" id="dku:Desku_0046"/>
<dbReference type="InterPro" id="IPR011629">
    <property type="entry name" value="CobW-like_C"/>
</dbReference>
<proteinExistence type="predicted"/>
<dbReference type="InterPro" id="IPR027417">
    <property type="entry name" value="P-loop_NTPase"/>
</dbReference>
<evidence type="ECO:0000313" key="5">
    <source>
        <dbReference type="Proteomes" id="UP000009229"/>
    </source>
</evidence>